<protein>
    <submittedName>
        <fullName evidence="1">Uncharacterized protein</fullName>
    </submittedName>
</protein>
<organism evidence="1 2">
    <name type="scientific">Naganishia vaughanmartiniae</name>
    <dbReference type="NCBI Taxonomy" id="1424756"/>
    <lineage>
        <taxon>Eukaryota</taxon>
        <taxon>Fungi</taxon>
        <taxon>Dikarya</taxon>
        <taxon>Basidiomycota</taxon>
        <taxon>Agaricomycotina</taxon>
        <taxon>Tremellomycetes</taxon>
        <taxon>Filobasidiales</taxon>
        <taxon>Filobasidiaceae</taxon>
        <taxon>Naganishia</taxon>
    </lineage>
</organism>
<proteinExistence type="predicted"/>
<keyword evidence="2" id="KW-1185">Reference proteome</keyword>
<gene>
    <name evidence="1" type="ORF">QFC22_002224</name>
</gene>
<name>A0ACC2XE00_9TREE</name>
<evidence type="ECO:0000313" key="2">
    <source>
        <dbReference type="Proteomes" id="UP001243375"/>
    </source>
</evidence>
<sequence>MSLLDTLVFQPILLAIHAADIFTQSLSSAATAGLIPSGLCLSTAPSKHKIPKHVAFSLVISDEWKLESLDRRTRHDVRDRRNSVNRWHDSPLRSANKGKGRETWEQAESDDEEWSTAERQALLLTIQEAVRWAVVRDISEISVWNEDGLLDEHLESLISFLVERPPTPPASGTSSPPPYDRQRCTNTTNPDEIHTAFPATSVHPSSPPDLQSSWIQVKTPHMAESHTSIQSSDPAEALAEFNASRSFTVWPDLEDILPGYNHCDQASFSTSSTISSKTTSPLLRGTNGTSPVTVHVLSRDAGDPMMAHITKKLIADGVPSELVSQQMIEELIQGMFTA</sequence>
<dbReference type="EMBL" id="JASBWU010000005">
    <property type="protein sequence ID" value="KAJ9121605.1"/>
    <property type="molecule type" value="Genomic_DNA"/>
</dbReference>
<evidence type="ECO:0000313" key="1">
    <source>
        <dbReference type="EMBL" id="KAJ9121605.1"/>
    </source>
</evidence>
<comment type="caution">
    <text evidence="1">The sequence shown here is derived from an EMBL/GenBank/DDBJ whole genome shotgun (WGS) entry which is preliminary data.</text>
</comment>
<accession>A0ACC2XE00</accession>
<dbReference type="Proteomes" id="UP001243375">
    <property type="component" value="Unassembled WGS sequence"/>
</dbReference>
<reference evidence="1" key="1">
    <citation type="submission" date="2023-04" db="EMBL/GenBank/DDBJ databases">
        <title>Draft Genome sequencing of Naganishia species isolated from polar environments using Oxford Nanopore Technology.</title>
        <authorList>
            <person name="Leo P."/>
            <person name="Venkateswaran K."/>
        </authorList>
    </citation>
    <scope>NUCLEOTIDE SEQUENCE</scope>
    <source>
        <strain evidence="1">MNA-CCFEE 5425</strain>
    </source>
</reference>